<evidence type="ECO:0000313" key="3">
    <source>
        <dbReference type="Proteomes" id="UP000473531"/>
    </source>
</evidence>
<dbReference type="AlphaFoldDB" id="A0A6L7GG17"/>
<feature type="transmembrane region" description="Helical" evidence="1">
    <location>
        <begin position="58"/>
        <end position="80"/>
    </location>
</feature>
<keyword evidence="3" id="KW-1185">Reference proteome</keyword>
<keyword evidence="1" id="KW-0472">Membrane</keyword>
<reference evidence="2 3" key="1">
    <citation type="submission" date="2019-12" db="EMBL/GenBank/DDBJ databases">
        <title>Genomic-based taxomic classification of the family Erythrobacteraceae.</title>
        <authorList>
            <person name="Xu L."/>
        </authorList>
    </citation>
    <scope>NUCLEOTIDE SEQUENCE [LARGE SCALE GENOMIC DNA]</scope>
    <source>
        <strain evidence="2 3">KCTC 52259</strain>
    </source>
</reference>
<dbReference type="EMBL" id="WTYU01000001">
    <property type="protein sequence ID" value="MXP13898.1"/>
    <property type="molecule type" value="Genomic_DNA"/>
</dbReference>
<evidence type="ECO:0000313" key="2">
    <source>
        <dbReference type="EMBL" id="MXP13898.1"/>
    </source>
</evidence>
<dbReference type="Proteomes" id="UP000473531">
    <property type="component" value="Unassembled WGS sequence"/>
</dbReference>
<dbReference type="OrthoDB" id="47473at2"/>
<feature type="transmembrane region" description="Helical" evidence="1">
    <location>
        <begin position="27"/>
        <end position="46"/>
    </location>
</feature>
<evidence type="ECO:0008006" key="4">
    <source>
        <dbReference type="Google" id="ProtNLM"/>
    </source>
</evidence>
<gene>
    <name evidence="2" type="ORF">GRI44_03930</name>
</gene>
<evidence type="ECO:0000256" key="1">
    <source>
        <dbReference type="SAM" id="Phobius"/>
    </source>
</evidence>
<sequence length="114" mass="11731">MQLAIKAAISGVLIAVASEMGRRSPTWGGLLISLPLASTLAVIWLWRDTGDTEAVASMVISSTVYVIGSLPAFVVLAILLRSGFGFVPALLAGLAAGYMGYLLAGRIGQALGLI</sequence>
<comment type="caution">
    <text evidence="2">The sequence shown here is derived from an EMBL/GenBank/DDBJ whole genome shotgun (WGS) entry which is preliminary data.</text>
</comment>
<proteinExistence type="predicted"/>
<keyword evidence="1" id="KW-0812">Transmembrane</keyword>
<name>A0A6L7GG17_9SPHN</name>
<accession>A0A6L7GG17</accession>
<dbReference type="RefSeq" id="WP_160600121.1">
    <property type="nucleotide sequence ID" value="NZ_WTYU01000001.1"/>
</dbReference>
<organism evidence="2 3">
    <name type="scientific">Allopontixanthobacter confluentis</name>
    <dbReference type="NCBI Taxonomy" id="1849021"/>
    <lineage>
        <taxon>Bacteria</taxon>
        <taxon>Pseudomonadati</taxon>
        <taxon>Pseudomonadota</taxon>
        <taxon>Alphaproteobacteria</taxon>
        <taxon>Sphingomonadales</taxon>
        <taxon>Erythrobacteraceae</taxon>
        <taxon>Allopontixanthobacter</taxon>
    </lineage>
</organism>
<feature type="transmembrane region" description="Helical" evidence="1">
    <location>
        <begin position="86"/>
        <end position="104"/>
    </location>
</feature>
<protein>
    <recommendedName>
        <fullName evidence="4">DUF3147 family protein</fullName>
    </recommendedName>
</protein>
<keyword evidence="1" id="KW-1133">Transmembrane helix</keyword>